<evidence type="ECO:0000313" key="17">
    <source>
        <dbReference type="Proteomes" id="UP000000742"/>
    </source>
</evidence>
<dbReference type="InterPro" id="IPR036068">
    <property type="entry name" value="Nicotinate_pribotase-like_C"/>
</dbReference>
<keyword evidence="7 12" id="KW-0328">Glycosyltransferase</keyword>
<dbReference type="GO" id="GO:0005737">
    <property type="term" value="C:cytoplasm"/>
    <property type="evidence" value="ECO:0007669"/>
    <property type="project" value="TreeGrafter"/>
</dbReference>
<evidence type="ECO:0000256" key="4">
    <source>
        <dbReference type="ARBA" id="ARBA00011218"/>
    </source>
</evidence>
<comment type="function">
    <text evidence="1">Involved in the catabolism of quinolinic acid (QA).</text>
</comment>
<dbReference type="InterPro" id="IPR013785">
    <property type="entry name" value="Aldolase_TIM"/>
</dbReference>
<evidence type="ECO:0000259" key="14">
    <source>
        <dbReference type="Pfam" id="PF01729"/>
    </source>
</evidence>
<dbReference type="PIRSF" id="PIRSF006250">
    <property type="entry name" value="NadC_ModD"/>
    <property type="match status" value="1"/>
</dbReference>
<feature type="binding site" evidence="13">
    <location>
        <position position="235"/>
    </location>
    <ligand>
        <name>substrate</name>
    </ligand>
</feature>
<evidence type="ECO:0000256" key="3">
    <source>
        <dbReference type="ARBA" id="ARBA00009400"/>
    </source>
</evidence>
<evidence type="ECO:0000313" key="16">
    <source>
        <dbReference type="EMBL" id="ACJ33083.1"/>
    </source>
</evidence>
<dbReference type="UniPathway" id="UPA00253">
    <property type="reaction ID" value="UER00331"/>
</dbReference>
<keyword evidence="6" id="KW-0662">Pyridine nucleotide biosynthesis</keyword>
<dbReference type="InterPro" id="IPR022412">
    <property type="entry name" value="Quinolinate_PRibosylTrfase_N"/>
</dbReference>
<organism evidence="16 17">
    <name type="scientific">Anoxybacillus flavithermus (strain DSM 21510 / WK1)</name>
    <dbReference type="NCBI Taxonomy" id="491915"/>
    <lineage>
        <taxon>Bacteria</taxon>
        <taxon>Bacillati</taxon>
        <taxon>Bacillota</taxon>
        <taxon>Bacilli</taxon>
        <taxon>Bacillales</taxon>
        <taxon>Anoxybacillaceae</taxon>
        <taxon>Anoxybacillus</taxon>
    </lineage>
</organism>
<dbReference type="Pfam" id="PF01729">
    <property type="entry name" value="QRPTase_C"/>
    <property type="match status" value="1"/>
</dbReference>
<name>B7GIR8_ANOFW</name>
<feature type="domain" description="Quinolinate phosphoribosyl transferase C-terminal" evidence="14">
    <location>
        <begin position="129"/>
        <end position="293"/>
    </location>
</feature>
<evidence type="ECO:0000256" key="13">
    <source>
        <dbReference type="PIRSR" id="PIRSR006250-1"/>
    </source>
</evidence>
<dbReference type="Gene3D" id="3.90.1170.20">
    <property type="entry name" value="Quinolinate phosphoribosyl transferase, N-terminal domain"/>
    <property type="match status" value="1"/>
</dbReference>
<evidence type="ECO:0000256" key="9">
    <source>
        <dbReference type="ARBA" id="ARBA00033102"/>
    </source>
</evidence>
<evidence type="ECO:0000256" key="2">
    <source>
        <dbReference type="ARBA" id="ARBA00004893"/>
    </source>
</evidence>
<dbReference type="InterPro" id="IPR027277">
    <property type="entry name" value="NadC/ModD"/>
</dbReference>
<comment type="pathway">
    <text evidence="2">Cofactor biosynthesis; NAD(+) biosynthesis; nicotinate D-ribonucleotide from quinolinate: step 1/1.</text>
</comment>
<evidence type="ECO:0000256" key="8">
    <source>
        <dbReference type="ARBA" id="ARBA00022679"/>
    </source>
</evidence>
<dbReference type="FunFam" id="3.20.20.70:FF:000030">
    <property type="entry name" value="Nicotinate-nucleotide pyrophosphorylase, carboxylating"/>
    <property type="match status" value="1"/>
</dbReference>
<gene>
    <name evidence="16" type="primary">nadC</name>
    <name evidence="16" type="ordered locus">Aflv_0704</name>
</gene>
<evidence type="ECO:0000259" key="15">
    <source>
        <dbReference type="Pfam" id="PF02749"/>
    </source>
</evidence>
<dbReference type="HOGENOM" id="CLU_039622_0_1_9"/>
<feature type="binding site" evidence="13">
    <location>
        <begin position="279"/>
        <end position="281"/>
    </location>
    <ligand>
        <name>substrate</name>
    </ligand>
</feature>
<evidence type="ECO:0000256" key="11">
    <source>
        <dbReference type="ARBA" id="ARBA00069173"/>
    </source>
</evidence>
<evidence type="ECO:0000256" key="12">
    <source>
        <dbReference type="PIRNR" id="PIRNR006250"/>
    </source>
</evidence>
<accession>B7GIR8</accession>
<sequence>MGKASHRLHERRTSHKGGVPLNELKLKEILKQFFLEDIGERDVTSETIFSPTDEGRAVFVAKEAGVIAGVSIIEVGYKLLHPSIACQLYKRDGESVKKGEVIAVVSGPIIPLLAGERVILNLLQRMSGIATLTNQAVRALNSNHTRICDTRKTTPGLRMLEKYAVTCGGGYNHRFGLYDGVMIKDNHIAFCGSIKKAVERVRSQLGHMVKIEVETETKQQVIEAVEAGADVIMFDNRTPDEIREFVQLVPSSIITEASGGITLENIAQYRDTGVDYISLGMLTHSAKALDISLNVQ</sequence>
<dbReference type="SUPFAM" id="SSF51690">
    <property type="entry name" value="Nicotinate/Quinolinate PRTase C-terminal domain-like"/>
    <property type="match status" value="1"/>
</dbReference>
<reference evidence="16 17" key="1">
    <citation type="journal article" date="2008" name="Genome Biol.">
        <title>Encapsulated in silica: genome, proteome and physiology of the thermophilic bacterium Anoxybacillus flavithermus WK1.</title>
        <authorList>
            <person name="Saw J.H."/>
            <person name="Mountain B.W."/>
            <person name="Feng L."/>
            <person name="Omelchenko M.V."/>
            <person name="Hou S."/>
            <person name="Saito J.A."/>
            <person name="Stott M.B."/>
            <person name="Li D."/>
            <person name="Zhao G."/>
            <person name="Wu J."/>
            <person name="Galperin M.Y."/>
            <person name="Koonin E.V."/>
            <person name="Makarova K.S."/>
            <person name="Wolf Y.I."/>
            <person name="Rigden D.J."/>
            <person name="Dunfield P.F."/>
            <person name="Wang L."/>
            <person name="Alam M."/>
        </authorList>
    </citation>
    <scope>NUCLEOTIDE SEQUENCE [LARGE SCALE GENOMIC DNA]</scope>
    <source>
        <strain evidence="17">DSM 21510 / WK1</strain>
    </source>
</reference>
<dbReference type="InterPro" id="IPR004393">
    <property type="entry name" value="NadC"/>
</dbReference>
<feature type="binding site" evidence="13">
    <location>
        <position position="214"/>
    </location>
    <ligand>
        <name>substrate</name>
    </ligand>
</feature>
<dbReference type="InterPro" id="IPR037128">
    <property type="entry name" value="Quinolinate_PRibosylTase_N_sf"/>
</dbReference>
<evidence type="ECO:0000256" key="7">
    <source>
        <dbReference type="ARBA" id="ARBA00022676"/>
    </source>
</evidence>
<dbReference type="KEGG" id="afl:Aflv_0704"/>
<dbReference type="AlphaFoldDB" id="B7GIR8"/>
<evidence type="ECO:0000256" key="10">
    <source>
        <dbReference type="ARBA" id="ARBA00047445"/>
    </source>
</evidence>
<evidence type="ECO:0000256" key="5">
    <source>
        <dbReference type="ARBA" id="ARBA00011944"/>
    </source>
</evidence>
<feature type="binding site" evidence="13">
    <location>
        <position position="184"/>
    </location>
    <ligand>
        <name>substrate</name>
    </ligand>
</feature>
<dbReference type="PANTHER" id="PTHR32179:SF3">
    <property type="entry name" value="NICOTINATE-NUCLEOTIDE PYROPHOSPHORYLASE [CARBOXYLATING]"/>
    <property type="match status" value="1"/>
</dbReference>
<dbReference type="GO" id="GO:0009435">
    <property type="term" value="P:NAD+ biosynthetic process"/>
    <property type="evidence" value="ECO:0007669"/>
    <property type="project" value="UniProtKB-UniPathway"/>
</dbReference>
<evidence type="ECO:0000256" key="6">
    <source>
        <dbReference type="ARBA" id="ARBA00022642"/>
    </source>
</evidence>
<dbReference type="Gene3D" id="3.20.20.70">
    <property type="entry name" value="Aldolase class I"/>
    <property type="match status" value="1"/>
</dbReference>
<feature type="binding site" evidence="13">
    <location>
        <position position="174"/>
    </location>
    <ligand>
        <name>substrate</name>
    </ligand>
</feature>
<feature type="domain" description="Quinolinate phosphoribosyl transferase N-terminal" evidence="15">
    <location>
        <begin position="42"/>
        <end position="127"/>
    </location>
</feature>
<dbReference type="NCBIfam" id="TIGR00078">
    <property type="entry name" value="nadC"/>
    <property type="match status" value="1"/>
</dbReference>
<dbReference type="Pfam" id="PF02749">
    <property type="entry name" value="QRPTase_N"/>
    <property type="match status" value="1"/>
</dbReference>
<dbReference type="Proteomes" id="UP000000742">
    <property type="component" value="Chromosome"/>
</dbReference>
<dbReference type="PANTHER" id="PTHR32179">
    <property type="entry name" value="NICOTINATE-NUCLEOTIDE PYROPHOSPHORYLASE [CARBOXYLATING]"/>
    <property type="match status" value="1"/>
</dbReference>
<keyword evidence="8 12" id="KW-0808">Transferase</keyword>
<proteinExistence type="inferred from homology"/>
<comment type="similarity">
    <text evidence="3 12">Belongs to the NadC/ModD family.</text>
</comment>
<dbReference type="EC" id="2.4.2.19" evidence="5"/>
<protein>
    <recommendedName>
        <fullName evidence="11">Probable nicotinate-nucleotide pyrophosphorylase [carboxylating]</fullName>
        <ecNumber evidence="5">2.4.2.19</ecNumber>
    </recommendedName>
    <alternativeName>
        <fullName evidence="9">Quinolinate phosphoribosyltransferase [decarboxylating]</fullName>
    </alternativeName>
</protein>
<comment type="subunit">
    <text evidence="4">Hexamer formed by 3 homodimers.</text>
</comment>
<feature type="binding site" evidence="13">
    <location>
        <begin position="150"/>
        <end position="152"/>
    </location>
    <ligand>
        <name>substrate</name>
    </ligand>
</feature>
<dbReference type="GO" id="GO:0004514">
    <property type="term" value="F:nicotinate-nucleotide diphosphorylase (carboxylating) activity"/>
    <property type="evidence" value="ECO:0007669"/>
    <property type="project" value="UniProtKB-EC"/>
</dbReference>
<feature type="binding site" evidence="13">
    <location>
        <begin position="258"/>
        <end position="260"/>
    </location>
    <ligand>
        <name>substrate</name>
    </ligand>
</feature>
<dbReference type="eggNOG" id="COG0157">
    <property type="taxonomic scope" value="Bacteria"/>
</dbReference>
<dbReference type="CDD" id="cd01572">
    <property type="entry name" value="QPRTase"/>
    <property type="match status" value="1"/>
</dbReference>
<dbReference type="FunFam" id="3.90.1170.20:FF:000001">
    <property type="entry name" value="Nicotinate-nucleotide diphosphorylase (Carboxylating)"/>
    <property type="match status" value="1"/>
</dbReference>
<dbReference type="GO" id="GO:0034213">
    <property type="term" value="P:quinolinate catabolic process"/>
    <property type="evidence" value="ECO:0007669"/>
    <property type="project" value="TreeGrafter"/>
</dbReference>
<dbReference type="InterPro" id="IPR002638">
    <property type="entry name" value="Quinolinate_PRibosylTrfase_C"/>
</dbReference>
<dbReference type="STRING" id="491915.Aflv_0704"/>
<dbReference type="EMBL" id="CP000922">
    <property type="protein sequence ID" value="ACJ33083.1"/>
    <property type="molecule type" value="Genomic_DNA"/>
</dbReference>
<evidence type="ECO:0000256" key="1">
    <source>
        <dbReference type="ARBA" id="ARBA00003237"/>
    </source>
</evidence>
<dbReference type="SUPFAM" id="SSF54675">
    <property type="entry name" value="Nicotinate/Quinolinate PRTase N-terminal domain-like"/>
    <property type="match status" value="1"/>
</dbReference>
<feature type="binding site" evidence="13">
    <location>
        <position position="117"/>
    </location>
    <ligand>
        <name>substrate</name>
    </ligand>
</feature>
<comment type="catalytic activity">
    <reaction evidence="10">
        <text>nicotinate beta-D-ribonucleotide + CO2 + diphosphate = quinolinate + 5-phospho-alpha-D-ribose 1-diphosphate + 2 H(+)</text>
        <dbReference type="Rhea" id="RHEA:12733"/>
        <dbReference type="ChEBI" id="CHEBI:15378"/>
        <dbReference type="ChEBI" id="CHEBI:16526"/>
        <dbReference type="ChEBI" id="CHEBI:29959"/>
        <dbReference type="ChEBI" id="CHEBI:33019"/>
        <dbReference type="ChEBI" id="CHEBI:57502"/>
        <dbReference type="ChEBI" id="CHEBI:58017"/>
        <dbReference type="EC" id="2.4.2.19"/>
    </reaction>
</comment>